<dbReference type="Proteomes" id="UP000298416">
    <property type="component" value="Unassembled WGS sequence"/>
</dbReference>
<gene>
    <name evidence="2" type="ORF">SASPL_102792</name>
</gene>
<proteinExistence type="predicted"/>
<reference evidence="2" key="1">
    <citation type="submission" date="2018-01" db="EMBL/GenBank/DDBJ databases">
        <authorList>
            <person name="Mao J.F."/>
        </authorList>
    </citation>
    <scope>NUCLEOTIDE SEQUENCE</scope>
    <source>
        <strain evidence="2">Huo1</strain>
        <tissue evidence="2">Leaf</tissue>
    </source>
</reference>
<dbReference type="EMBL" id="PNBA02000001">
    <property type="protein sequence ID" value="KAG6437862.1"/>
    <property type="molecule type" value="Genomic_DNA"/>
</dbReference>
<organism evidence="2">
    <name type="scientific">Salvia splendens</name>
    <name type="common">Scarlet sage</name>
    <dbReference type="NCBI Taxonomy" id="180675"/>
    <lineage>
        <taxon>Eukaryota</taxon>
        <taxon>Viridiplantae</taxon>
        <taxon>Streptophyta</taxon>
        <taxon>Embryophyta</taxon>
        <taxon>Tracheophyta</taxon>
        <taxon>Spermatophyta</taxon>
        <taxon>Magnoliopsida</taxon>
        <taxon>eudicotyledons</taxon>
        <taxon>Gunneridae</taxon>
        <taxon>Pentapetalae</taxon>
        <taxon>asterids</taxon>
        <taxon>lamiids</taxon>
        <taxon>Lamiales</taxon>
        <taxon>Lamiaceae</taxon>
        <taxon>Nepetoideae</taxon>
        <taxon>Mentheae</taxon>
        <taxon>Salviinae</taxon>
        <taxon>Salvia</taxon>
        <taxon>Salvia subgen. Calosphace</taxon>
        <taxon>core Calosphace</taxon>
    </lineage>
</organism>
<reference evidence="2" key="2">
    <citation type="submission" date="2020-08" db="EMBL/GenBank/DDBJ databases">
        <title>Plant Genome Project.</title>
        <authorList>
            <person name="Zhang R.-G."/>
        </authorList>
    </citation>
    <scope>NUCLEOTIDE SEQUENCE</scope>
    <source>
        <strain evidence="2">Huo1</strain>
        <tissue evidence="2">Leaf</tissue>
    </source>
</reference>
<keyword evidence="3" id="KW-1185">Reference proteome</keyword>
<accession>A0A8X9AD57</accession>
<name>A0A8X9AD57_SALSN</name>
<evidence type="ECO:0000313" key="3">
    <source>
        <dbReference type="Proteomes" id="UP000298416"/>
    </source>
</evidence>
<sequence>MSKRRMSFDKEEASNSREIKLPRRNPNHQEAPIRENPNQEEGEADPNQEEGEAPIEEEGDADPNPEEEGQIPAQDLLFEKTLTFREGTCSQLIITGAHRGTLMAFLTDAEREKAERNGGCLKVPTRDANGNGVGYELELKRNSMTYFNGWGRVQTMSTLGIQFRALGKFRLNLNIIRNPNPIPANPNPEEQDLLFKKKLSYTETKRDQLLIGQVLAFLTDEEREKAENIDVGLMVPTRVEYELELKRNKEIKKRMFHRMEGGSQVNSGEYMFVVCFSISLLSH</sequence>
<evidence type="ECO:0000313" key="2">
    <source>
        <dbReference type="EMBL" id="KAG6437862.1"/>
    </source>
</evidence>
<feature type="region of interest" description="Disordered" evidence="1">
    <location>
        <begin position="1"/>
        <end position="69"/>
    </location>
</feature>
<comment type="caution">
    <text evidence="2">The sequence shown here is derived from an EMBL/GenBank/DDBJ whole genome shotgun (WGS) entry which is preliminary data.</text>
</comment>
<evidence type="ECO:0000256" key="1">
    <source>
        <dbReference type="SAM" id="MobiDB-lite"/>
    </source>
</evidence>
<feature type="compositionally biased region" description="Acidic residues" evidence="1">
    <location>
        <begin position="38"/>
        <end position="69"/>
    </location>
</feature>
<protein>
    <submittedName>
        <fullName evidence="2">Uncharacterized protein</fullName>
    </submittedName>
</protein>
<feature type="compositionally biased region" description="Basic and acidic residues" evidence="1">
    <location>
        <begin position="1"/>
        <end position="21"/>
    </location>
</feature>
<dbReference type="AlphaFoldDB" id="A0A8X9AD57"/>